<evidence type="ECO:0000313" key="5">
    <source>
        <dbReference type="EMBL" id="MBS2545537.1"/>
    </source>
</evidence>
<evidence type="ECO:0000256" key="2">
    <source>
        <dbReference type="ARBA" id="ARBA00022679"/>
    </source>
</evidence>
<dbReference type="InterPro" id="IPR029063">
    <property type="entry name" value="SAM-dependent_MTases_sf"/>
</dbReference>
<dbReference type="SUPFAM" id="SSF53335">
    <property type="entry name" value="S-adenosyl-L-methionine-dependent methyltransferases"/>
    <property type="match status" value="1"/>
</dbReference>
<evidence type="ECO:0000256" key="1">
    <source>
        <dbReference type="ARBA" id="ARBA00022603"/>
    </source>
</evidence>
<reference evidence="5 6" key="1">
    <citation type="submission" date="2020-02" db="EMBL/GenBank/DDBJ databases">
        <title>Acidophilic actinobacteria isolated from forest soil.</title>
        <authorList>
            <person name="Golinska P."/>
        </authorList>
    </citation>
    <scope>NUCLEOTIDE SEQUENCE [LARGE SCALE GENOMIC DNA]</scope>
    <source>
        <strain evidence="5 6">NL8</strain>
    </source>
</reference>
<comment type="caution">
    <text evidence="5">The sequence shown here is derived from an EMBL/GenBank/DDBJ whole genome shotgun (WGS) entry which is preliminary data.</text>
</comment>
<gene>
    <name evidence="5" type="ORF">KGQ19_01505</name>
</gene>
<dbReference type="InterPro" id="IPR002941">
    <property type="entry name" value="DNA_methylase_N4/N6"/>
</dbReference>
<evidence type="ECO:0000259" key="4">
    <source>
        <dbReference type="Pfam" id="PF01555"/>
    </source>
</evidence>
<dbReference type="InterPro" id="IPR001091">
    <property type="entry name" value="RM_Methyltransferase"/>
</dbReference>
<dbReference type="EMBL" id="JAAFYZ010000003">
    <property type="protein sequence ID" value="MBS2545537.1"/>
    <property type="molecule type" value="Genomic_DNA"/>
</dbReference>
<keyword evidence="2" id="KW-0808">Transferase</keyword>
<dbReference type="Proteomes" id="UP000730482">
    <property type="component" value="Unassembled WGS sequence"/>
</dbReference>
<evidence type="ECO:0000256" key="3">
    <source>
        <dbReference type="RuleBase" id="RU362026"/>
    </source>
</evidence>
<accession>A0ABS5KGV1</accession>
<protein>
    <recommendedName>
        <fullName evidence="3">Methyltransferase</fullName>
        <ecNumber evidence="3">2.1.1.-</ecNumber>
    </recommendedName>
</protein>
<sequence>MNASPLVPDKPPLSVWATAQDGPRAQRRGRYLQESEAHPAKMFPAIAAHAIACYTQPGDLVIDPMCGIGTTLVEAMHLDRMAIGVEYEQRWVDLAVRNVERAVNRGAAGYGTVVRGDAREIERLVGADAHGKAALVLTSPPYGPATHGHVRASFDADQPGIRKRNHRYGEDRNNLARQGVDGLTDGFTRILAGSRALLRPGGFLVITARPYRRTGRMIDIPTLATQAAIAAGYVLHERCVALLAAARDDGLLARASFFQLVNARNAFAAGNPTHVTAHEEVIVARPRDEDVGCGCVPSVPLAPEGRGDA</sequence>
<comment type="similarity">
    <text evidence="3">Belongs to the N(4)/N(6)-methyltransferase family.</text>
</comment>
<name>A0ABS5KGV1_9ACTN</name>
<proteinExistence type="inferred from homology"/>
<dbReference type="PRINTS" id="PR00508">
    <property type="entry name" value="S21N4MTFRASE"/>
</dbReference>
<keyword evidence="1" id="KW-0489">Methyltransferase</keyword>
<dbReference type="EC" id="2.1.1.-" evidence="3"/>
<keyword evidence="6" id="KW-1185">Reference proteome</keyword>
<dbReference type="RefSeq" id="WP_212007201.1">
    <property type="nucleotide sequence ID" value="NZ_JAAFYZ010000003.1"/>
</dbReference>
<dbReference type="Gene3D" id="3.40.50.150">
    <property type="entry name" value="Vaccinia Virus protein VP39"/>
    <property type="match status" value="2"/>
</dbReference>
<dbReference type="Pfam" id="PF01555">
    <property type="entry name" value="N6_N4_Mtase"/>
    <property type="match status" value="1"/>
</dbReference>
<feature type="domain" description="DNA methylase N-4/N-6" evidence="4">
    <location>
        <begin position="10"/>
        <end position="96"/>
    </location>
</feature>
<evidence type="ECO:0000313" key="6">
    <source>
        <dbReference type="Proteomes" id="UP000730482"/>
    </source>
</evidence>
<organism evidence="5 6">
    <name type="scientific">Catenulispora pinistramenti</name>
    <dbReference type="NCBI Taxonomy" id="2705254"/>
    <lineage>
        <taxon>Bacteria</taxon>
        <taxon>Bacillati</taxon>
        <taxon>Actinomycetota</taxon>
        <taxon>Actinomycetes</taxon>
        <taxon>Catenulisporales</taxon>
        <taxon>Catenulisporaceae</taxon>
        <taxon>Catenulispora</taxon>
    </lineage>
</organism>